<evidence type="ECO:0000313" key="4">
    <source>
        <dbReference type="Proteomes" id="UP001148018"/>
    </source>
</evidence>
<protein>
    <submittedName>
        <fullName evidence="3">Uncharacterized protein</fullName>
    </submittedName>
</protein>
<feature type="compositionally biased region" description="Basic and acidic residues" evidence="1">
    <location>
        <begin position="1"/>
        <end position="10"/>
    </location>
</feature>
<organism evidence="3 4">
    <name type="scientific">Muraenolepis orangiensis</name>
    <name type="common">Patagonian moray cod</name>
    <dbReference type="NCBI Taxonomy" id="630683"/>
    <lineage>
        <taxon>Eukaryota</taxon>
        <taxon>Metazoa</taxon>
        <taxon>Chordata</taxon>
        <taxon>Craniata</taxon>
        <taxon>Vertebrata</taxon>
        <taxon>Euteleostomi</taxon>
        <taxon>Actinopterygii</taxon>
        <taxon>Neopterygii</taxon>
        <taxon>Teleostei</taxon>
        <taxon>Neoteleostei</taxon>
        <taxon>Acanthomorphata</taxon>
        <taxon>Zeiogadaria</taxon>
        <taxon>Gadariae</taxon>
        <taxon>Gadiformes</taxon>
        <taxon>Muraenolepidoidei</taxon>
        <taxon>Muraenolepididae</taxon>
        <taxon>Muraenolepis</taxon>
    </lineage>
</organism>
<evidence type="ECO:0000256" key="2">
    <source>
        <dbReference type="SAM" id="Phobius"/>
    </source>
</evidence>
<feature type="compositionally biased region" description="Polar residues" evidence="1">
    <location>
        <begin position="11"/>
        <end position="20"/>
    </location>
</feature>
<keyword evidence="2" id="KW-1133">Transmembrane helix</keyword>
<name>A0A9Q0IJR8_9TELE</name>
<accession>A0A9Q0IJR8</accession>
<evidence type="ECO:0000313" key="3">
    <source>
        <dbReference type="EMBL" id="KAJ3599576.1"/>
    </source>
</evidence>
<sequence>PLCRQRELRNTRTPVAQQSPGRGEGADLQRLKEHYTGKGCSEGIEPGTFHNFTETTPEDTNDETVGGAARPSPPPPPCWEAGLVLLFMILCLFFMIPRK</sequence>
<keyword evidence="4" id="KW-1185">Reference proteome</keyword>
<feature type="non-terminal residue" evidence="3">
    <location>
        <position position="99"/>
    </location>
</feature>
<feature type="region of interest" description="Disordered" evidence="1">
    <location>
        <begin position="1"/>
        <end position="27"/>
    </location>
</feature>
<dbReference type="Proteomes" id="UP001148018">
    <property type="component" value="Unassembled WGS sequence"/>
</dbReference>
<feature type="region of interest" description="Disordered" evidence="1">
    <location>
        <begin position="39"/>
        <end position="74"/>
    </location>
</feature>
<keyword evidence="2" id="KW-0812">Transmembrane</keyword>
<keyword evidence="2" id="KW-0472">Membrane</keyword>
<reference evidence="3" key="1">
    <citation type="submission" date="2022-07" db="EMBL/GenBank/DDBJ databases">
        <title>Chromosome-level genome of Muraenolepis orangiensis.</title>
        <authorList>
            <person name="Kim J."/>
        </authorList>
    </citation>
    <scope>NUCLEOTIDE SEQUENCE</scope>
    <source>
        <strain evidence="3">KU_S4_2022</strain>
        <tissue evidence="3">Muscle</tissue>
    </source>
</reference>
<feature type="non-terminal residue" evidence="3">
    <location>
        <position position="1"/>
    </location>
</feature>
<gene>
    <name evidence="3" type="ORF">NHX12_033535</name>
</gene>
<proteinExistence type="predicted"/>
<dbReference type="AlphaFoldDB" id="A0A9Q0IJR8"/>
<evidence type="ECO:0000256" key="1">
    <source>
        <dbReference type="SAM" id="MobiDB-lite"/>
    </source>
</evidence>
<comment type="caution">
    <text evidence="3">The sequence shown here is derived from an EMBL/GenBank/DDBJ whole genome shotgun (WGS) entry which is preliminary data.</text>
</comment>
<dbReference type="EMBL" id="JANIIK010000048">
    <property type="protein sequence ID" value="KAJ3599576.1"/>
    <property type="molecule type" value="Genomic_DNA"/>
</dbReference>
<feature type="transmembrane region" description="Helical" evidence="2">
    <location>
        <begin position="79"/>
        <end position="96"/>
    </location>
</feature>